<dbReference type="PANTHER" id="PTHR43717">
    <property type="entry name" value="ANAEROBIC NITRIC OXIDE REDUCTASE FLAVORUBREDOXIN"/>
    <property type="match status" value="1"/>
</dbReference>
<evidence type="ECO:0000259" key="1">
    <source>
        <dbReference type="SMART" id="SM00849"/>
    </source>
</evidence>
<dbReference type="InterPro" id="IPR001279">
    <property type="entry name" value="Metallo-B-lactamas"/>
</dbReference>
<feature type="domain" description="Metallo-beta-lactamase" evidence="1">
    <location>
        <begin position="37"/>
        <end position="183"/>
    </location>
</feature>
<dbReference type="GO" id="GO:0016787">
    <property type="term" value="F:hydrolase activity"/>
    <property type="evidence" value="ECO:0007669"/>
    <property type="project" value="UniProtKB-KW"/>
</dbReference>
<dbReference type="EMBL" id="QZAB01000404">
    <property type="protein sequence ID" value="RQD83228.1"/>
    <property type="molecule type" value="Genomic_DNA"/>
</dbReference>
<evidence type="ECO:0000313" key="2">
    <source>
        <dbReference type="EMBL" id="RQD83228.1"/>
    </source>
</evidence>
<dbReference type="CDD" id="cd07709">
    <property type="entry name" value="flavodiiron_proteins_MBL-fold"/>
    <property type="match status" value="1"/>
</dbReference>
<evidence type="ECO:0000313" key="3">
    <source>
        <dbReference type="Proteomes" id="UP000284763"/>
    </source>
</evidence>
<name>A0A3R7VX81_9EURY</name>
<dbReference type="AlphaFoldDB" id="A0A3R7VX81"/>
<dbReference type="SMART" id="SM00849">
    <property type="entry name" value="Lactamase_B"/>
    <property type="match status" value="1"/>
</dbReference>
<dbReference type="SUPFAM" id="SSF56281">
    <property type="entry name" value="Metallo-hydrolase/oxidoreductase"/>
    <property type="match status" value="1"/>
</dbReference>
<dbReference type="Proteomes" id="UP000284763">
    <property type="component" value="Unassembled WGS sequence"/>
</dbReference>
<gene>
    <name evidence="2" type="ORF">D5R95_06370</name>
</gene>
<accession>A0A3R7VX81</accession>
<sequence>MTNYALPELANNVHWVGVKDWNRRLFDALIPLPKGTSYNAYLVQGTQKVALIDSVNPGFEKELESKIKELTDIGDIHYIIMNHAEPDHAASIKHVMELAPDSILVTSEKGAKMADIYFDVPADRVQVVEEGDTLDLGGKTLRFIKAPWLHWPETMFTFLEEDRILFSCDFFGAHTAFGFYDDDD</sequence>
<organism evidence="2 3">
    <name type="scientific">Methanosalsum natronophilum</name>
    <dbReference type="NCBI Taxonomy" id="768733"/>
    <lineage>
        <taxon>Archaea</taxon>
        <taxon>Methanobacteriati</taxon>
        <taxon>Methanobacteriota</taxon>
        <taxon>Stenosarchaea group</taxon>
        <taxon>Methanomicrobia</taxon>
        <taxon>Methanosarcinales</taxon>
        <taxon>Methanosarcinaceae</taxon>
        <taxon>Methanosalsum</taxon>
    </lineage>
</organism>
<dbReference type="InterPro" id="IPR036866">
    <property type="entry name" value="RibonucZ/Hydroxyglut_hydro"/>
</dbReference>
<comment type="caution">
    <text evidence="2">The sequence shown here is derived from an EMBL/GenBank/DDBJ whole genome shotgun (WGS) entry which is preliminary data.</text>
</comment>
<reference evidence="2 3" key="1">
    <citation type="submission" date="2018-08" db="EMBL/GenBank/DDBJ databases">
        <title>The metabolism and importance of syntrophic acetate oxidation coupled to methane or sulfide production in haloalkaline environments.</title>
        <authorList>
            <person name="Timmers P.H.A."/>
            <person name="Vavourakis C.D."/>
            <person name="Sorokin D.Y."/>
            <person name="Sinninghe Damste J.S."/>
            <person name="Muyzer G."/>
            <person name="Stams A.J.M."/>
            <person name="Plugge C.M."/>
        </authorList>
    </citation>
    <scope>NUCLEOTIDE SEQUENCE [LARGE SCALE GENOMIC DNA]</scope>
    <source>
        <strain evidence="2">MSAO_Arc3</strain>
    </source>
</reference>
<proteinExistence type="predicted"/>
<keyword evidence="2" id="KW-0378">Hydrolase</keyword>
<dbReference type="InterPro" id="IPR045761">
    <property type="entry name" value="ODP_dom"/>
</dbReference>
<feature type="non-terminal residue" evidence="2">
    <location>
        <position position="184"/>
    </location>
</feature>
<dbReference type="Gene3D" id="3.60.15.10">
    <property type="entry name" value="Ribonuclease Z/Hydroxyacylglutathione hydrolase-like"/>
    <property type="match status" value="1"/>
</dbReference>
<protein>
    <submittedName>
        <fullName evidence="2">MBL fold metallo-hydrolase</fullName>
    </submittedName>
</protein>
<dbReference type="PANTHER" id="PTHR43717:SF1">
    <property type="entry name" value="ANAEROBIC NITRIC OXIDE REDUCTASE FLAVORUBREDOXIN"/>
    <property type="match status" value="1"/>
</dbReference>
<dbReference type="Pfam" id="PF19583">
    <property type="entry name" value="ODP"/>
    <property type="match status" value="1"/>
</dbReference>